<keyword evidence="4" id="KW-1185">Reference proteome</keyword>
<feature type="domain" description="PDZ" evidence="2">
    <location>
        <begin position="273"/>
        <end position="307"/>
    </location>
</feature>
<feature type="transmembrane region" description="Helical" evidence="1">
    <location>
        <begin position="71"/>
        <end position="104"/>
    </location>
</feature>
<dbReference type="Proteomes" id="UP000530514">
    <property type="component" value="Unassembled WGS sequence"/>
</dbReference>
<evidence type="ECO:0000313" key="4">
    <source>
        <dbReference type="Proteomes" id="UP000530514"/>
    </source>
</evidence>
<proteinExistence type="predicted"/>
<dbReference type="EMBL" id="JACEIP010000011">
    <property type="protein sequence ID" value="MBA4542995.1"/>
    <property type="molecule type" value="Genomic_DNA"/>
</dbReference>
<evidence type="ECO:0000256" key="1">
    <source>
        <dbReference type="SAM" id="Phobius"/>
    </source>
</evidence>
<evidence type="ECO:0000259" key="2">
    <source>
        <dbReference type="PROSITE" id="PS50106"/>
    </source>
</evidence>
<gene>
    <name evidence="3" type="ORF">H1164_08775</name>
</gene>
<sequence>MFWHPAYLSSVCYSLAYAAWLKHYEQKRFGCTLKSPTSLFFRTLFLGAGAGLFVSFCLLVSDWGIGEEEWLFVLGCMALLAIAGFRFVCLAYSVGLLSLASLFLRIFPLPPVGAPWNQLIGHLQHFSIGYWLWLVGILHLLEWFLIRLDGAYGAYPIIAERAGGQEVNGLMLQQGWPVPLLLFHQAHPFALPVFLSFSSVTLSKPLKQQKRLVSTLTLLYGLGLCAILGLMRVWDGAVWIAAAFALMAHEMIYQWGRMAEKRREPIYVSDQKGMKVLAVVPGSPAAEMGLKRGDIIQRFNGSRIRTMEDLIRCSENATFCKLEVLDERNDHHIMQKVLYEDDPRHLGVVGAIPDPEAEPIEEYKTLSSP</sequence>
<accession>A0A7W1XA98</accession>
<feature type="transmembrane region" description="Helical" evidence="1">
    <location>
        <begin position="6"/>
        <end position="24"/>
    </location>
</feature>
<feature type="transmembrane region" description="Helical" evidence="1">
    <location>
        <begin position="212"/>
        <end position="230"/>
    </location>
</feature>
<dbReference type="RefSeq" id="WP_152568474.1">
    <property type="nucleotide sequence ID" value="NZ_JACEIP010000011.1"/>
</dbReference>
<feature type="transmembrane region" description="Helical" evidence="1">
    <location>
        <begin position="236"/>
        <end position="253"/>
    </location>
</feature>
<feature type="transmembrane region" description="Helical" evidence="1">
    <location>
        <begin position="125"/>
        <end position="146"/>
    </location>
</feature>
<dbReference type="InterPro" id="IPR001478">
    <property type="entry name" value="PDZ"/>
</dbReference>
<dbReference type="InterPro" id="IPR036034">
    <property type="entry name" value="PDZ_sf"/>
</dbReference>
<dbReference type="PROSITE" id="PS50106">
    <property type="entry name" value="PDZ"/>
    <property type="match status" value="1"/>
</dbReference>
<protein>
    <submittedName>
        <fullName evidence="3">PDZ domain-containing protein</fullName>
    </submittedName>
</protein>
<dbReference type="SMART" id="SM00228">
    <property type="entry name" value="PDZ"/>
    <property type="match status" value="1"/>
</dbReference>
<feature type="transmembrane region" description="Helical" evidence="1">
    <location>
        <begin position="44"/>
        <end position="65"/>
    </location>
</feature>
<dbReference type="Gene3D" id="2.30.42.10">
    <property type="match status" value="1"/>
</dbReference>
<organism evidence="3 4">
    <name type="scientific">Thermoactinomyces daqus</name>
    <dbReference type="NCBI Taxonomy" id="1329516"/>
    <lineage>
        <taxon>Bacteria</taxon>
        <taxon>Bacillati</taxon>
        <taxon>Bacillota</taxon>
        <taxon>Bacilli</taxon>
        <taxon>Bacillales</taxon>
        <taxon>Thermoactinomycetaceae</taxon>
        <taxon>Thermoactinomyces</taxon>
    </lineage>
</organism>
<dbReference type="Pfam" id="PF17820">
    <property type="entry name" value="PDZ_6"/>
    <property type="match status" value="1"/>
</dbReference>
<dbReference type="OrthoDB" id="198399at2"/>
<dbReference type="InterPro" id="IPR041489">
    <property type="entry name" value="PDZ_6"/>
</dbReference>
<name>A0A7W1XA98_9BACL</name>
<keyword evidence="1" id="KW-0472">Membrane</keyword>
<evidence type="ECO:0000313" key="3">
    <source>
        <dbReference type="EMBL" id="MBA4542995.1"/>
    </source>
</evidence>
<keyword evidence="1" id="KW-1133">Transmembrane helix</keyword>
<keyword evidence="1" id="KW-0812">Transmembrane</keyword>
<dbReference type="AlphaFoldDB" id="A0A7W1XA98"/>
<dbReference type="SUPFAM" id="SSF50156">
    <property type="entry name" value="PDZ domain-like"/>
    <property type="match status" value="1"/>
</dbReference>
<reference evidence="3 4" key="1">
    <citation type="submission" date="2020-07" db="EMBL/GenBank/DDBJ databases">
        <authorList>
            <person name="Feng H."/>
        </authorList>
    </citation>
    <scope>NUCLEOTIDE SEQUENCE [LARGE SCALE GENOMIC DNA]</scope>
    <source>
        <strain evidence="4">s-11</strain>
    </source>
</reference>
<comment type="caution">
    <text evidence="3">The sequence shown here is derived from an EMBL/GenBank/DDBJ whole genome shotgun (WGS) entry which is preliminary data.</text>
</comment>